<accession>A0A2M7APQ7</accession>
<keyword evidence="5 6" id="KW-0460">Magnesium</keyword>
<gene>
    <name evidence="8" type="ORF">COS81_00135</name>
</gene>
<dbReference type="InterPro" id="IPR033942">
    <property type="entry name" value="IMPase"/>
</dbReference>
<dbReference type="PRINTS" id="PR00377">
    <property type="entry name" value="IMPHPHTASES"/>
</dbReference>
<name>A0A2M7APQ7_UNCKA</name>
<feature type="binding site" evidence="6">
    <location>
        <position position="85"/>
    </location>
    <ligand>
        <name>Mg(2+)</name>
        <dbReference type="ChEBI" id="CHEBI:18420"/>
        <label>1</label>
        <note>catalytic</note>
    </ligand>
</feature>
<evidence type="ECO:0000256" key="7">
    <source>
        <dbReference type="RuleBase" id="RU364068"/>
    </source>
</evidence>
<comment type="catalytic activity">
    <reaction evidence="1 7">
        <text>a myo-inositol phosphate + H2O = myo-inositol + phosphate</text>
        <dbReference type="Rhea" id="RHEA:24056"/>
        <dbReference type="ChEBI" id="CHEBI:15377"/>
        <dbReference type="ChEBI" id="CHEBI:17268"/>
        <dbReference type="ChEBI" id="CHEBI:43474"/>
        <dbReference type="ChEBI" id="CHEBI:84139"/>
        <dbReference type="EC" id="3.1.3.25"/>
    </reaction>
</comment>
<dbReference type="AlphaFoldDB" id="A0A2M7APQ7"/>
<proteinExistence type="inferred from homology"/>
<sequence>MDLERAKTIAVAAVKQSGRLLMDNLEKVKAVSFKGKRDIVTEIDFQPEKIIVSSILKNFPGHKILSEEKGTSGGSSKYLWIIDPIDGTINYYHASAPFRIGLCLLESHTPILSVIYNPVKDQLFLAEKGRGATLNGQKIKTSDNQELKNAIVLTHLSSKKGARIRTIAALEKIFEKTMHLRIFGCGLAAMTYVATGKFDIYFNVKTYSWDILPGALLVSEAKGKVTDIQGNEISNRSTSVLATNGKIHDQMLKLLKNI</sequence>
<evidence type="ECO:0000256" key="5">
    <source>
        <dbReference type="ARBA" id="ARBA00022842"/>
    </source>
</evidence>
<reference evidence="9" key="1">
    <citation type="submission" date="2017-09" db="EMBL/GenBank/DDBJ databases">
        <title>Depth-based differentiation of microbial function through sediment-hosted aquifers and enrichment of novel symbionts in the deep terrestrial subsurface.</title>
        <authorList>
            <person name="Probst A.J."/>
            <person name="Ladd B."/>
            <person name="Jarett J.K."/>
            <person name="Geller-Mcgrath D.E."/>
            <person name="Sieber C.M.K."/>
            <person name="Emerson J.B."/>
            <person name="Anantharaman K."/>
            <person name="Thomas B.C."/>
            <person name="Malmstrom R."/>
            <person name="Stieglmeier M."/>
            <person name="Klingl A."/>
            <person name="Woyke T."/>
            <person name="Ryan C.M."/>
            <person name="Banfield J.F."/>
        </authorList>
    </citation>
    <scope>NUCLEOTIDE SEQUENCE [LARGE SCALE GENOMIC DNA]</scope>
</reference>
<dbReference type="CDD" id="cd01639">
    <property type="entry name" value="IMPase"/>
    <property type="match status" value="1"/>
</dbReference>
<dbReference type="SUPFAM" id="SSF56655">
    <property type="entry name" value="Carbohydrate phosphatase"/>
    <property type="match status" value="1"/>
</dbReference>
<dbReference type="InterPro" id="IPR000760">
    <property type="entry name" value="Inositol_monophosphatase-like"/>
</dbReference>
<organism evidence="8 9">
    <name type="scientific">candidate division WWE3 bacterium CG06_land_8_20_14_3_00_42_16</name>
    <dbReference type="NCBI Taxonomy" id="1975083"/>
    <lineage>
        <taxon>Bacteria</taxon>
        <taxon>Katanobacteria</taxon>
    </lineage>
</organism>
<comment type="caution">
    <text evidence="8">The sequence shown here is derived from an EMBL/GenBank/DDBJ whole genome shotgun (WGS) entry which is preliminary data.</text>
</comment>
<dbReference type="GO" id="GO:0008934">
    <property type="term" value="F:inositol monophosphate 1-phosphatase activity"/>
    <property type="evidence" value="ECO:0007669"/>
    <property type="project" value="InterPro"/>
</dbReference>
<dbReference type="Pfam" id="PF00459">
    <property type="entry name" value="Inositol_P"/>
    <property type="match status" value="1"/>
</dbReference>
<comment type="cofactor">
    <cofactor evidence="2 6 7">
        <name>Mg(2+)</name>
        <dbReference type="ChEBI" id="CHEBI:18420"/>
    </cofactor>
</comment>
<evidence type="ECO:0000256" key="3">
    <source>
        <dbReference type="ARBA" id="ARBA00022723"/>
    </source>
</evidence>
<evidence type="ECO:0000256" key="4">
    <source>
        <dbReference type="ARBA" id="ARBA00022801"/>
    </source>
</evidence>
<dbReference type="PANTHER" id="PTHR20854:SF4">
    <property type="entry name" value="INOSITOL-1-MONOPHOSPHATASE-RELATED"/>
    <property type="match status" value="1"/>
</dbReference>
<evidence type="ECO:0000256" key="2">
    <source>
        <dbReference type="ARBA" id="ARBA00001946"/>
    </source>
</evidence>
<feature type="binding site" evidence="6">
    <location>
        <position position="83"/>
    </location>
    <ligand>
        <name>Mg(2+)</name>
        <dbReference type="ChEBI" id="CHEBI:18420"/>
        <label>1</label>
        <note>catalytic</note>
    </ligand>
</feature>
<evidence type="ECO:0000256" key="6">
    <source>
        <dbReference type="PIRSR" id="PIRSR600760-2"/>
    </source>
</evidence>
<dbReference type="Gene3D" id="3.40.190.80">
    <property type="match status" value="1"/>
</dbReference>
<evidence type="ECO:0000256" key="1">
    <source>
        <dbReference type="ARBA" id="ARBA00001033"/>
    </source>
</evidence>
<evidence type="ECO:0000313" key="9">
    <source>
        <dbReference type="Proteomes" id="UP000229916"/>
    </source>
</evidence>
<dbReference type="EC" id="3.1.3.25" evidence="7"/>
<dbReference type="PANTHER" id="PTHR20854">
    <property type="entry name" value="INOSITOL MONOPHOSPHATASE"/>
    <property type="match status" value="1"/>
</dbReference>
<feature type="binding site" evidence="6">
    <location>
        <position position="86"/>
    </location>
    <ligand>
        <name>Mg(2+)</name>
        <dbReference type="ChEBI" id="CHEBI:18420"/>
        <label>1</label>
        <note>catalytic</note>
    </ligand>
</feature>
<keyword evidence="4 7" id="KW-0378">Hydrolase</keyword>
<comment type="similarity">
    <text evidence="7">Belongs to the inositol monophosphatase superfamily.</text>
</comment>
<evidence type="ECO:0000313" key="8">
    <source>
        <dbReference type="EMBL" id="PIU69363.1"/>
    </source>
</evidence>
<feature type="binding site" evidence="6">
    <location>
        <position position="210"/>
    </location>
    <ligand>
        <name>Mg(2+)</name>
        <dbReference type="ChEBI" id="CHEBI:18420"/>
        <label>1</label>
        <note>catalytic</note>
    </ligand>
</feature>
<dbReference type="Proteomes" id="UP000229916">
    <property type="component" value="Unassembled WGS sequence"/>
</dbReference>
<dbReference type="InterPro" id="IPR020583">
    <property type="entry name" value="Inositol_monoP_metal-BS"/>
</dbReference>
<keyword evidence="3 6" id="KW-0479">Metal-binding</keyword>
<dbReference type="Gene3D" id="3.30.540.10">
    <property type="entry name" value="Fructose-1,6-Bisphosphatase, subunit A, domain 1"/>
    <property type="match status" value="1"/>
</dbReference>
<dbReference type="GO" id="GO:0007165">
    <property type="term" value="P:signal transduction"/>
    <property type="evidence" value="ECO:0007669"/>
    <property type="project" value="TreeGrafter"/>
</dbReference>
<dbReference type="GO" id="GO:0046872">
    <property type="term" value="F:metal ion binding"/>
    <property type="evidence" value="ECO:0007669"/>
    <property type="project" value="UniProtKB-KW"/>
</dbReference>
<dbReference type="EMBL" id="PEWD01000003">
    <property type="protein sequence ID" value="PIU69363.1"/>
    <property type="molecule type" value="Genomic_DNA"/>
</dbReference>
<dbReference type="GO" id="GO:0006020">
    <property type="term" value="P:inositol metabolic process"/>
    <property type="evidence" value="ECO:0007669"/>
    <property type="project" value="TreeGrafter"/>
</dbReference>
<dbReference type="FunFam" id="3.30.540.10:FF:000003">
    <property type="entry name" value="Inositol-1-monophosphatase"/>
    <property type="match status" value="1"/>
</dbReference>
<dbReference type="PROSITE" id="PS00629">
    <property type="entry name" value="IMP_1"/>
    <property type="match status" value="1"/>
</dbReference>
<feature type="binding site" evidence="6">
    <location>
        <position position="67"/>
    </location>
    <ligand>
        <name>Mg(2+)</name>
        <dbReference type="ChEBI" id="CHEBI:18420"/>
        <label>1</label>
        <note>catalytic</note>
    </ligand>
</feature>
<protein>
    <recommendedName>
        <fullName evidence="7">Inositol-1-monophosphatase</fullName>
        <ecNumber evidence="7">3.1.3.25</ecNumber>
    </recommendedName>
</protein>